<dbReference type="RefSeq" id="WP_377179903.1">
    <property type="nucleotide sequence ID" value="NZ_JBHUOG010000001.1"/>
</dbReference>
<evidence type="ECO:0008006" key="3">
    <source>
        <dbReference type="Google" id="ProtNLM"/>
    </source>
</evidence>
<name>A0ABW5VKW1_9MICO</name>
<keyword evidence="2" id="KW-1185">Reference proteome</keyword>
<evidence type="ECO:0000313" key="1">
    <source>
        <dbReference type="EMBL" id="MFD2792357.1"/>
    </source>
</evidence>
<gene>
    <name evidence="1" type="ORF">ACFS27_02215</name>
</gene>
<proteinExistence type="predicted"/>
<evidence type="ECO:0000313" key="2">
    <source>
        <dbReference type="Proteomes" id="UP001597479"/>
    </source>
</evidence>
<comment type="caution">
    <text evidence="1">The sequence shown here is derived from an EMBL/GenBank/DDBJ whole genome shotgun (WGS) entry which is preliminary data.</text>
</comment>
<sequence length="228" mass="24802">MKAAAIGQPGSGLGREGLPAGAFLFMAELRSIVETMTIPYRRILTASLSALMLLATAASGTAAPPPVSSTTADGQRDFNWEIGTWRSTVEVLADPLSESPDEWLEFAGTSTVRPLAGRRANVVELDVSGPNGRIEALNLRLYEPQAQRWSLTFVNLRDGLLTPAVYGGFHNGVGEFYGDDQLGDRPIKVRFLITRTGKDEARFEQAFSADGGTTWETNWIAVDRRVRS</sequence>
<reference evidence="2" key="1">
    <citation type="journal article" date="2019" name="Int. J. Syst. Evol. Microbiol.">
        <title>The Global Catalogue of Microorganisms (GCM) 10K type strain sequencing project: providing services to taxonomists for standard genome sequencing and annotation.</title>
        <authorList>
            <consortium name="The Broad Institute Genomics Platform"/>
            <consortium name="The Broad Institute Genome Sequencing Center for Infectious Disease"/>
            <person name="Wu L."/>
            <person name="Ma J."/>
        </authorList>
    </citation>
    <scope>NUCLEOTIDE SEQUENCE [LARGE SCALE GENOMIC DNA]</scope>
    <source>
        <strain evidence="2">CCM 7044</strain>
    </source>
</reference>
<organism evidence="1 2">
    <name type="scientific">Promicromonospora vindobonensis</name>
    <dbReference type="NCBI Taxonomy" id="195748"/>
    <lineage>
        <taxon>Bacteria</taxon>
        <taxon>Bacillati</taxon>
        <taxon>Actinomycetota</taxon>
        <taxon>Actinomycetes</taxon>
        <taxon>Micrococcales</taxon>
        <taxon>Promicromonosporaceae</taxon>
        <taxon>Promicromonospora</taxon>
    </lineage>
</organism>
<accession>A0ABW5VKW1</accession>
<dbReference type="EMBL" id="JBHUOG010000001">
    <property type="protein sequence ID" value="MFD2792357.1"/>
    <property type="molecule type" value="Genomic_DNA"/>
</dbReference>
<dbReference type="Proteomes" id="UP001597479">
    <property type="component" value="Unassembled WGS sequence"/>
</dbReference>
<protein>
    <recommendedName>
        <fullName evidence="3">DUF1579 domain-containing protein</fullName>
    </recommendedName>
</protein>